<evidence type="ECO:0000313" key="1">
    <source>
        <dbReference type="EMBL" id="QPJ62442.1"/>
    </source>
</evidence>
<accession>A0A7T0BX28</accession>
<sequence>MKTAIADPIDRCEHIKQELTDWGLYGEMEEAPGEVWRISPEPFPLSRKDVEYLENLGSHLLTFYQGLNQLYFDSIKGRAPVWISEYLDEGKPSDLLTLSRMKRFKTHLPRIIRPDIMVTESGYSITELDSVPGGFGRTSGLMSLYGEQHELVGQKEGGIPRLFWEMMEALSGKENCRVAIVVSDEAKDYRSEMDYLCGILQEQGAQVTVCHPKEILFQETGLYIDNGKGPQELDAVYRFFELFDLLNIPKAELISYSVKKGKVAVTPPYKPQLEEKLSFGLFHHPSLADWWEKYLGSETFSLLSHLIPRTWILDNRPLPPQAVIPGLKIQGRAVSDWSELLPLTQKERELVVKTSGFSPLSWGSRGVVVGHDVSSEDWQATLHERLDRFPNEPSILQEFHKGKRFVISYLDEERQVLREMQSRVRLTPYYFVVKGKTRLGGILATLCPQDKKKIHGMTDAVMVPCCIAD</sequence>
<dbReference type="Proteomes" id="UP000594688">
    <property type="component" value="Chromosome"/>
</dbReference>
<dbReference type="AlphaFoldDB" id="A0A7T0BX28"/>
<dbReference type="KEGG" id="nli:G3M70_11395"/>
<reference evidence="1 2" key="1">
    <citation type="submission" date="2020-02" db="EMBL/GenBank/DDBJ databases">
        <title>Genomic and physiological characterization of two novel Nitrospinaceae genera.</title>
        <authorList>
            <person name="Mueller A.J."/>
            <person name="Jung M.-Y."/>
            <person name="Strachan C.R."/>
            <person name="Herbold C.W."/>
            <person name="Kirkegaard R.H."/>
            <person name="Daims H."/>
        </authorList>
    </citation>
    <scope>NUCLEOTIDE SEQUENCE [LARGE SCALE GENOMIC DNA]</scope>
    <source>
        <strain evidence="1">EB</strain>
    </source>
</reference>
<name>A0A7T0BX28_9BACT</name>
<dbReference type="EMBL" id="CP048685">
    <property type="protein sequence ID" value="QPJ62442.1"/>
    <property type="molecule type" value="Genomic_DNA"/>
</dbReference>
<organism evidence="1 2">
    <name type="scientific">Candidatus Nitronauta litoralis</name>
    <dbReference type="NCBI Taxonomy" id="2705533"/>
    <lineage>
        <taxon>Bacteria</taxon>
        <taxon>Pseudomonadati</taxon>
        <taxon>Nitrospinota/Tectimicrobiota group</taxon>
        <taxon>Nitrospinota</taxon>
        <taxon>Nitrospinia</taxon>
        <taxon>Nitrospinales</taxon>
        <taxon>Nitrospinaceae</taxon>
        <taxon>Candidatus Nitronauta</taxon>
    </lineage>
</organism>
<evidence type="ECO:0000313" key="2">
    <source>
        <dbReference type="Proteomes" id="UP000594688"/>
    </source>
</evidence>
<gene>
    <name evidence="1" type="ORF">G3M70_11395</name>
</gene>
<proteinExistence type="predicted"/>
<evidence type="ECO:0008006" key="3">
    <source>
        <dbReference type="Google" id="ProtNLM"/>
    </source>
</evidence>
<protein>
    <recommendedName>
        <fullName evidence="3">Glutathionylspermidine synthase pre-ATP-grasp-like domain-containing protein</fullName>
    </recommendedName>
</protein>